<keyword evidence="5" id="KW-0456">Lyase</keyword>
<evidence type="ECO:0000256" key="2">
    <source>
        <dbReference type="ARBA" id="ARBA00022723"/>
    </source>
</evidence>
<feature type="binding site" evidence="4">
    <location>
        <position position="38"/>
    </location>
    <ligand>
        <name>Zn(2+)</name>
        <dbReference type="ChEBI" id="CHEBI:29105"/>
    </ligand>
</feature>
<dbReference type="PANTHER" id="PTHR43175">
    <property type="entry name" value="CARBONIC ANHYDRASE"/>
    <property type="match status" value="1"/>
</dbReference>
<keyword evidence="7" id="KW-1185">Reference proteome</keyword>
<evidence type="ECO:0000256" key="3">
    <source>
        <dbReference type="ARBA" id="ARBA00022833"/>
    </source>
</evidence>
<feature type="binding site" evidence="4">
    <location>
        <position position="40"/>
    </location>
    <ligand>
        <name>Zn(2+)</name>
        <dbReference type="ChEBI" id="CHEBI:29105"/>
    </ligand>
</feature>
<dbReference type="InterPro" id="IPR036874">
    <property type="entry name" value="Carbonic_anhydrase_sf"/>
</dbReference>
<dbReference type="SMART" id="SM00947">
    <property type="entry name" value="Pro_CA"/>
    <property type="match status" value="1"/>
</dbReference>
<dbReference type="InterPro" id="IPR001765">
    <property type="entry name" value="Carbonic_anhydrase"/>
</dbReference>
<accession>A0A1E3QC27</accession>
<dbReference type="PANTHER" id="PTHR43175:SF3">
    <property type="entry name" value="CARBON DISULFIDE HYDROLASE"/>
    <property type="match status" value="1"/>
</dbReference>
<feature type="binding site" evidence="4">
    <location>
        <position position="90"/>
    </location>
    <ligand>
        <name>Zn(2+)</name>
        <dbReference type="ChEBI" id="CHEBI:29105"/>
    </ligand>
</feature>
<dbReference type="GO" id="GO:0008270">
    <property type="term" value="F:zinc ion binding"/>
    <property type="evidence" value="ECO:0007669"/>
    <property type="project" value="UniProtKB-UniRule"/>
</dbReference>
<dbReference type="STRING" id="675824.A0A1E3QC27"/>
<organism evidence="6 7">
    <name type="scientific">Lipomyces starkeyi NRRL Y-11557</name>
    <dbReference type="NCBI Taxonomy" id="675824"/>
    <lineage>
        <taxon>Eukaryota</taxon>
        <taxon>Fungi</taxon>
        <taxon>Dikarya</taxon>
        <taxon>Ascomycota</taxon>
        <taxon>Saccharomycotina</taxon>
        <taxon>Lipomycetes</taxon>
        <taxon>Lipomycetales</taxon>
        <taxon>Lipomycetaceae</taxon>
        <taxon>Lipomyces</taxon>
    </lineage>
</organism>
<name>A0A1E3QC27_LIPST</name>
<feature type="binding site" evidence="4">
    <location>
        <position position="93"/>
    </location>
    <ligand>
        <name>Zn(2+)</name>
        <dbReference type="ChEBI" id="CHEBI:29105"/>
    </ligand>
</feature>
<evidence type="ECO:0000256" key="1">
    <source>
        <dbReference type="ARBA" id="ARBA00006217"/>
    </source>
</evidence>
<comment type="similarity">
    <text evidence="1 5">Belongs to the beta-class carbonic anhydrase family.</text>
</comment>
<protein>
    <recommendedName>
        <fullName evidence="5">Carbonic anhydrase</fullName>
        <ecNumber evidence="5">4.2.1.1</ecNumber>
    </recommendedName>
    <alternativeName>
        <fullName evidence="5">Carbonate dehydratase</fullName>
    </alternativeName>
</protein>
<dbReference type="EC" id="4.2.1.1" evidence="5"/>
<dbReference type="EMBL" id="KV454291">
    <property type="protein sequence ID" value="ODQ75034.1"/>
    <property type="molecule type" value="Genomic_DNA"/>
</dbReference>
<gene>
    <name evidence="6" type="ORF">LIPSTDRAFT_236668</name>
</gene>
<evidence type="ECO:0000313" key="6">
    <source>
        <dbReference type="EMBL" id="ODQ75034.1"/>
    </source>
</evidence>
<comment type="catalytic activity">
    <reaction evidence="5">
        <text>hydrogencarbonate + H(+) = CO2 + H2O</text>
        <dbReference type="Rhea" id="RHEA:10748"/>
        <dbReference type="ChEBI" id="CHEBI:15377"/>
        <dbReference type="ChEBI" id="CHEBI:15378"/>
        <dbReference type="ChEBI" id="CHEBI:16526"/>
        <dbReference type="ChEBI" id="CHEBI:17544"/>
        <dbReference type="EC" id="4.2.1.1"/>
    </reaction>
</comment>
<dbReference type="OrthoDB" id="10248475at2759"/>
<comment type="cofactor">
    <cofactor evidence="4">
        <name>Zn(2+)</name>
        <dbReference type="ChEBI" id="CHEBI:29105"/>
    </cofactor>
    <text evidence="4">Binds 1 zinc ion per subunit.</text>
</comment>
<dbReference type="AlphaFoldDB" id="A0A1E3QC27"/>
<dbReference type="GO" id="GO:0004089">
    <property type="term" value="F:carbonate dehydratase activity"/>
    <property type="evidence" value="ECO:0007669"/>
    <property type="project" value="UniProtKB-UniRule"/>
</dbReference>
<dbReference type="Gene3D" id="3.40.1050.10">
    <property type="entry name" value="Carbonic anhydrase"/>
    <property type="match status" value="1"/>
</dbReference>
<proteinExistence type="inferred from homology"/>
<dbReference type="SUPFAM" id="SSF53056">
    <property type="entry name" value="beta-carbonic anhydrase, cab"/>
    <property type="match status" value="1"/>
</dbReference>
<dbReference type="Proteomes" id="UP000094385">
    <property type="component" value="Unassembled WGS sequence"/>
</dbReference>
<dbReference type="CDD" id="cd03379">
    <property type="entry name" value="beta_CA_cladeD"/>
    <property type="match status" value="1"/>
</dbReference>
<evidence type="ECO:0000256" key="5">
    <source>
        <dbReference type="RuleBase" id="RU003956"/>
    </source>
</evidence>
<reference evidence="6 7" key="1">
    <citation type="journal article" date="2016" name="Proc. Natl. Acad. Sci. U.S.A.">
        <title>Comparative genomics of biotechnologically important yeasts.</title>
        <authorList>
            <person name="Riley R."/>
            <person name="Haridas S."/>
            <person name="Wolfe K.H."/>
            <person name="Lopes M.R."/>
            <person name="Hittinger C.T."/>
            <person name="Goeker M."/>
            <person name="Salamov A.A."/>
            <person name="Wisecaver J.H."/>
            <person name="Long T.M."/>
            <person name="Calvey C.H."/>
            <person name="Aerts A.L."/>
            <person name="Barry K.W."/>
            <person name="Choi C."/>
            <person name="Clum A."/>
            <person name="Coughlan A.Y."/>
            <person name="Deshpande S."/>
            <person name="Douglass A.P."/>
            <person name="Hanson S.J."/>
            <person name="Klenk H.-P."/>
            <person name="LaButti K.M."/>
            <person name="Lapidus A."/>
            <person name="Lindquist E.A."/>
            <person name="Lipzen A.M."/>
            <person name="Meier-Kolthoff J.P."/>
            <person name="Ohm R.A."/>
            <person name="Otillar R.P."/>
            <person name="Pangilinan J.L."/>
            <person name="Peng Y."/>
            <person name="Rokas A."/>
            <person name="Rosa C.A."/>
            <person name="Scheuner C."/>
            <person name="Sibirny A.A."/>
            <person name="Slot J.C."/>
            <person name="Stielow J.B."/>
            <person name="Sun H."/>
            <person name="Kurtzman C.P."/>
            <person name="Blackwell M."/>
            <person name="Grigoriev I.V."/>
            <person name="Jeffries T.W."/>
        </authorList>
    </citation>
    <scope>NUCLEOTIDE SEQUENCE [LARGE SCALE GENOMIC DNA]</scope>
    <source>
        <strain evidence="6 7">NRRL Y-11557</strain>
    </source>
</reference>
<evidence type="ECO:0000256" key="4">
    <source>
        <dbReference type="PIRSR" id="PIRSR601765-1"/>
    </source>
</evidence>
<evidence type="ECO:0000313" key="7">
    <source>
        <dbReference type="Proteomes" id="UP000094385"/>
    </source>
</evidence>
<comment type="function">
    <text evidence="5">Reversible hydration of carbon dioxide.</text>
</comment>
<sequence>MSSQIIKEITAANDDYRASFANGGLPLPPARKLAIVACMDARLDPARILGLQNGDAHVIRNAGGRSKDALRSIIISQQLLGTEEVLIIHHTDCGMLTFSDSQLHQILQERFNGNDVKDIDFLPFSDLQQSVRDDVEFLRASKVVSPKIRISGWIYEVETGRIRPVSN</sequence>
<keyword evidence="2 4" id="KW-0479">Metal-binding</keyword>
<keyword evidence="3 4" id="KW-0862">Zinc</keyword>
<dbReference type="Pfam" id="PF00484">
    <property type="entry name" value="Pro_CA"/>
    <property type="match status" value="1"/>
</dbReference>